<dbReference type="OrthoDB" id="9810005at2"/>
<dbReference type="GO" id="GO:0005829">
    <property type="term" value="C:cytosol"/>
    <property type="evidence" value="ECO:0007669"/>
    <property type="project" value="TreeGrafter"/>
</dbReference>
<evidence type="ECO:0000256" key="3">
    <source>
        <dbReference type="ARBA" id="ARBA00022801"/>
    </source>
</evidence>
<sequence>MISKKDTPEHREFLDKLAGLNGFFTDSHAHVHMQPLSEDADAVLLRAAEHKIGRIVTIGIDVEDSRRAADFAAKHSNVYAAVGVHPHDTKDFPESGLDSLRELLKAPKVIALGEIGLDFYYDHSPRETQEKCFASFLAIAEETGMPVIIHNRDSTARLTEIMKAELPPREKSGIIHCFSGDTDLLRYALDNGFYISYAGVVTYPKSEELRRTLQFVSKDRLLIETDAPYLAPAPYRGRTNEPAYTAYTAETIAAELGMSLEKTAELLESNFQSLFGDRL</sequence>
<feature type="binding site" evidence="4">
    <location>
        <position position="114"/>
    </location>
    <ligand>
        <name>a divalent metal cation</name>
        <dbReference type="ChEBI" id="CHEBI:60240"/>
        <label>1</label>
    </ligand>
</feature>
<dbReference type="InterPro" id="IPR018228">
    <property type="entry name" value="DNase_TatD-rel_CS"/>
</dbReference>
<evidence type="ECO:0000313" key="5">
    <source>
        <dbReference type="EMBL" id="QAR31889.1"/>
    </source>
</evidence>
<dbReference type="KEGG" id="gtl:EP073_00270"/>
<name>A0A3R5UW09_9BACT</name>
<dbReference type="InterPro" id="IPR015991">
    <property type="entry name" value="TatD/YcfH-like"/>
</dbReference>
<evidence type="ECO:0000313" key="6">
    <source>
        <dbReference type="Proteomes" id="UP000287502"/>
    </source>
</evidence>
<proteinExistence type="inferred from homology"/>
<dbReference type="Gene3D" id="3.20.20.140">
    <property type="entry name" value="Metal-dependent hydrolases"/>
    <property type="match status" value="1"/>
</dbReference>
<accession>A0A3R5UW09</accession>
<dbReference type="GO" id="GO:0046872">
    <property type="term" value="F:metal ion binding"/>
    <property type="evidence" value="ECO:0007669"/>
    <property type="project" value="UniProtKB-KW"/>
</dbReference>
<dbReference type="SUPFAM" id="SSF51556">
    <property type="entry name" value="Metallo-dependent hydrolases"/>
    <property type="match status" value="1"/>
</dbReference>
<dbReference type="GO" id="GO:0016788">
    <property type="term" value="F:hydrolase activity, acting on ester bonds"/>
    <property type="evidence" value="ECO:0007669"/>
    <property type="project" value="InterPro"/>
</dbReference>
<feature type="binding site" evidence="4">
    <location>
        <position position="176"/>
    </location>
    <ligand>
        <name>a divalent metal cation</name>
        <dbReference type="ChEBI" id="CHEBI:60240"/>
        <label>2</label>
    </ligand>
</feature>
<dbReference type="PANTHER" id="PTHR46124">
    <property type="entry name" value="D-AMINOACYL-TRNA DEACYLASE"/>
    <property type="match status" value="1"/>
</dbReference>
<feature type="binding site" evidence="4">
    <location>
        <position position="28"/>
    </location>
    <ligand>
        <name>a divalent metal cation</name>
        <dbReference type="ChEBI" id="CHEBI:60240"/>
        <label>1</label>
    </ligand>
</feature>
<keyword evidence="6" id="KW-1185">Reference proteome</keyword>
<dbReference type="EMBL" id="CP035108">
    <property type="protein sequence ID" value="QAR31889.1"/>
    <property type="molecule type" value="Genomic_DNA"/>
</dbReference>
<dbReference type="PROSITE" id="PS01091">
    <property type="entry name" value="TATD_3"/>
    <property type="match status" value="1"/>
</dbReference>
<evidence type="ECO:0000256" key="4">
    <source>
        <dbReference type="PIRSR" id="PIRSR005902-1"/>
    </source>
</evidence>
<feature type="binding site" evidence="4">
    <location>
        <position position="226"/>
    </location>
    <ligand>
        <name>a divalent metal cation</name>
        <dbReference type="ChEBI" id="CHEBI:60240"/>
        <label>1</label>
    </ligand>
</feature>
<dbReference type="PANTHER" id="PTHR46124:SF2">
    <property type="entry name" value="D-AMINOACYL-TRNA DEACYLASE"/>
    <property type="match status" value="1"/>
</dbReference>
<dbReference type="InterPro" id="IPR001130">
    <property type="entry name" value="TatD-like"/>
</dbReference>
<reference evidence="5 6" key="1">
    <citation type="submission" date="2019-01" db="EMBL/GenBank/DDBJ databases">
        <title>Geovibrio thiophilus DSM 11263, complete genome.</title>
        <authorList>
            <person name="Spring S."/>
            <person name="Bunk B."/>
            <person name="Sproer C."/>
        </authorList>
    </citation>
    <scope>NUCLEOTIDE SEQUENCE [LARGE SCALE GENOMIC DNA]</scope>
    <source>
        <strain evidence="5 6">DSM 11263</strain>
    </source>
</reference>
<dbReference type="AlphaFoldDB" id="A0A3R5UW09"/>
<dbReference type="FunFam" id="3.20.20.140:FF:000005">
    <property type="entry name" value="TatD family hydrolase"/>
    <property type="match status" value="1"/>
</dbReference>
<gene>
    <name evidence="5" type="ORF">EP073_00270</name>
</gene>
<feature type="binding site" evidence="4">
    <location>
        <position position="30"/>
    </location>
    <ligand>
        <name>a divalent metal cation</name>
        <dbReference type="ChEBI" id="CHEBI:60240"/>
        <label>1</label>
    </ligand>
</feature>
<protein>
    <submittedName>
        <fullName evidence="5">TatD family deoxyribonuclease</fullName>
    </submittedName>
</protein>
<feature type="binding site" evidence="4">
    <location>
        <position position="150"/>
    </location>
    <ligand>
        <name>a divalent metal cation</name>
        <dbReference type="ChEBI" id="CHEBI:60240"/>
        <label>2</label>
    </ligand>
</feature>
<dbReference type="PIRSF" id="PIRSF005902">
    <property type="entry name" value="DNase_TatD"/>
    <property type="match status" value="1"/>
</dbReference>
<evidence type="ECO:0000256" key="2">
    <source>
        <dbReference type="ARBA" id="ARBA00022723"/>
    </source>
</evidence>
<comment type="similarity">
    <text evidence="1">Belongs to the metallo-dependent hydrolases superfamily. TatD-type hydrolase family.</text>
</comment>
<evidence type="ECO:0000256" key="1">
    <source>
        <dbReference type="ARBA" id="ARBA00009275"/>
    </source>
</evidence>
<keyword evidence="2 4" id="KW-0479">Metal-binding</keyword>
<dbReference type="Proteomes" id="UP000287502">
    <property type="component" value="Chromosome"/>
</dbReference>
<keyword evidence="3" id="KW-0378">Hydrolase</keyword>
<dbReference type="NCBIfam" id="TIGR00010">
    <property type="entry name" value="YchF/TatD family DNA exonuclease"/>
    <property type="match status" value="1"/>
</dbReference>
<organism evidence="5 6">
    <name type="scientific">Geovibrio thiophilus</name>
    <dbReference type="NCBI Taxonomy" id="139438"/>
    <lineage>
        <taxon>Bacteria</taxon>
        <taxon>Pseudomonadati</taxon>
        <taxon>Deferribacterota</taxon>
        <taxon>Deferribacteres</taxon>
        <taxon>Deferribacterales</taxon>
        <taxon>Geovibrionaceae</taxon>
        <taxon>Geovibrio</taxon>
    </lineage>
</organism>
<dbReference type="InterPro" id="IPR032466">
    <property type="entry name" value="Metal_Hydrolase"/>
</dbReference>
<dbReference type="GO" id="GO:0004536">
    <property type="term" value="F:DNA nuclease activity"/>
    <property type="evidence" value="ECO:0007669"/>
    <property type="project" value="InterPro"/>
</dbReference>
<dbReference type="Pfam" id="PF01026">
    <property type="entry name" value="TatD_DNase"/>
    <property type="match status" value="1"/>
</dbReference>
<dbReference type="CDD" id="cd01310">
    <property type="entry name" value="TatD_DNAse"/>
    <property type="match status" value="1"/>
</dbReference>
<dbReference type="RefSeq" id="WP_128465176.1">
    <property type="nucleotide sequence ID" value="NZ_CP035108.1"/>
</dbReference>